<dbReference type="Pfam" id="PF01330">
    <property type="entry name" value="RuvA_N"/>
    <property type="match status" value="1"/>
</dbReference>
<dbReference type="EMBL" id="MWBO01000029">
    <property type="protein sequence ID" value="OQA52554.1"/>
    <property type="molecule type" value="Genomic_DNA"/>
</dbReference>
<dbReference type="AlphaFoldDB" id="A0A1V5SE13"/>
<dbReference type="GO" id="GO:0009378">
    <property type="term" value="F:four-way junction helicase activity"/>
    <property type="evidence" value="ECO:0007669"/>
    <property type="project" value="InterPro"/>
</dbReference>
<keyword evidence="8" id="KW-0347">Helicase</keyword>
<dbReference type="Pfam" id="PF07499">
    <property type="entry name" value="RuvA_C"/>
    <property type="match status" value="1"/>
</dbReference>
<dbReference type="SMART" id="SM00278">
    <property type="entry name" value="HhH1"/>
    <property type="match status" value="2"/>
</dbReference>
<dbReference type="GO" id="GO:0006281">
    <property type="term" value="P:DNA repair"/>
    <property type="evidence" value="ECO:0007669"/>
    <property type="project" value="UniProtKB-UniRule"/>
</dbReference>
<keyword evidence="8" id="KW-0378">Hydrolase</keyword>
<gene>
    <name evidence="6 8" type="primary">ruvA</name>
    <name evidence="8" type="ORF">BWY43_00476</name>
</gene>
<dbReference type="InterPro" id="IPR010994">
    <property type="entry name" value="RuvA_2-like"/>
</dbReference>
<feature type="region of interest" description="Domain II" evidence="6">
    <location>
        <begin position="64"/>
        <end position="141"/>
    </location>
</feature>
<dbReference type="InterPro" id="IPR012340">
    <property type="entry name" value="NA-bd_OB-fold"/>
</dbReference>
<dbReference type="CDD" id="cd14332">
    <property type="entry name" value="UBA_RuvA_C"/>
    <property type="match status" value="1"/>
</dbReference>
<dbReference type="GO" id="GO:0016787">
    <property type="term" value="F:hydrolase activity"/>
    <property type="evidence" value="ECO:0007669"/>
    <property type="project" value="UniProtKB-KW"/>
</dbReference>
<dbReference type="GO" id="GO:0009379">
    <property type="term" value="C:Holliday junction helicase complex"/>
    <property type="evidence" value="ECO:0007669"/>
    <property type="project" value="InterPro"/>
</dbReference>
<keyword evidence="8" id="KW-0067">ATP-binding</keyword>
<protein>
    <recommendedName>
        <fullName evidence="6">Holliday junction branch migration complex subunit RuvA</fullName>
    </recommendedName>
</protein>
<dbReference type="Gene3D" id="1.10.8.10">
    <property type="entry name" value="DNA helicase RuvA subunit, C-terminal domain"/>
    <property type="match status" value="1"/>
</dbReference>
<comment type="subunit">
    <text evidence="6">Homotetramer. Forms an RuvA(8)-RuvB(12)-Holliday junction (HJ) complex. HJ DNA is sandwiched between 2 RuvA tetramers; dsDNA enters through RuvA and exits via RuvB. An RuvB hexamer assembles on each DNA strand where it exits the tetramer. Each RuvB hexamer is contacted by two RuvA subunits (via domain III) on 2 adjacent RuvB subunits; this complex drives branch migration. In the full resolvosome a probable DNA-RuvA(4)-RuvB(12)-RuvC(2) complex forms which resolves the HJ.</text>
</comment>
<dbReference type="GO" id="GO:0005737">
    <property type="term" value="C:cytoplasm"/>
    <property type="evidence" value="ECO:0007669"/>
    <property type="project" value="UniProtKB-SubCell"/>
</dbReference>
<reference evidence="8" key="1">
    <citation type="submission" date="2017-02" db="EMBL/GenBank/DDBJ databases">
        <title>Delving into the versatile metabolic prowess of the omnipresent phylum Bacteroidetes.</title>
        <authorList>
            <person name="Nobu M.K."/>
            <person name="Mei R."/>
            <person name="Narihiro T."/>
            <person name="Kuroda K."/>
            <person name="Liu W.-T."/>
        </authorList>
    </citation>
    <scope>NUCLEOTIDE SEQUENCE</scope>
    <source>
        <strain evidence="8">ADurb.Bin280</strain>
    </source>
</reference>
<keyword evidence="5 6" id="KW-0234">DNA repair</keyword>
<comment type="function">
    <text evidence="6">The RuvA-RuvB-RuvC complex processes Holliday junction (HJ) DNA during genetic recombination and DNA repair, while the RuvA-RuvB complex plays an important role in the rescue of blocked DNA replication forks via replication fork reversal (RFR). RuvA specifically binds to HJ cruciform DNA, conferring on it an open structure. The RuvB hexamer acts as an ATP-dependent pump, pulling dsDNA into and through the RuvAB complex. HJ branch migration allows RuvC to scan DNA until it finds its consensus sequence, where it cleaves and resolves the cruciform DNA.</text>
</comment>
<dbReference type="InterPro" id="IPR003583">
    <property type="entry name" value="Hlx-hairpin-Hlx_DNA-bd_motif"/>
</dbReference>
<proteinExistence type="inferred from homology"/>
<evidence type="ECO:0000313" key="8">
    <source>
        <dbReference type="EMBL" id="OQA52554.1"/>
    </source>
</evidence>
<keyword evidence="4 6" id="KW-0233">DNA recombination</keyword>
<dbReference type="SUPFAM" id="SSF46929">
    <property type="entry name" value="DNA helicase RuvA subunit, C-terminal domain"/>
    <property type="match status" value="1"/>
</dbReference>
<dbReference type="Gene3D" id="2.40.50.140">
    <property type="entry name" value="Nucleic acid-binding proteins"/>
    <property type="match status" value="1"/>
</dbReference>
<dbReference type="Proteomes" id="UP000485367">
    <property type="component" value="Unassembled WGS sequence"/>
</dbReference>
<dbReference type="Gene3D" id="1.10.150.20">
    <property type="entry name" value="5' to 3' exonuclease, C-terminal subdomain"/>
    <property type="match status" value="1"/>
</dbReference>
<accession>A0A1V5SE13</accession>
<comment type="subcellular location">
    <subcellularLocation>
        <location evidence="6">Cytoplasm</location>
    </subcellularLocation>
</comment>
<evidence type="ECO:0000256" key="3">
    <source>
        <dbReference type="ARBA" id="ARBA00023125"/>
    </source>
</evidence>
<dbReference type="InterPro" id="IPR011114">
    <property type="entry name" value="RuvA_C"/>
</dbReference>
<dbReference type="SUPFAM" id="SSF50249">
    <property type="entry name" value="Nucleic acid-binding proteins"/>
    <property type="match status" value="1"/>
</dbReference>
<evidence type="ECO:0000256" key="6">
    <source>
        <dbReference type="HAMAP-Rule" id="MF_00031"/>
    </source>
</evidence>
<evidence type="ECO:0000256" key="1">
    <source>
        <dbReference type="ARBA" id="ARBA00022490"/>
    </source>
</evidence>
<dbReference type="HAMAP" id="MF_00031">
    <property type="entry name" value="DNA_HJ_migration_RuvA"/>
    <property type="match status" value="1"/>
</dbReference>
<keyword evidence="1 6" id="KW-0963">Cytoplasm</keyword>
<sequence>MINYIRGKIILKRSDAVVIDVSGLGYKVFVSKSALDACAVGRESEFFCFQHIREETNDLFGFVCEGDLDIFERLMQVGGVGPKVAMNIVSSLGREKITGAISQNNPAIFKSVSGVGGKLAAKIVIELKSRIGNEVLMPQEDETVDALLALGYKKQEIMSCIGEIPPEMTEINQKIKFALKLLSKK</sequence>
<dbReference type="GO" id="GO:0006310">
    <property type="term" value="P:DNA recombination"/>
    <property type="evidence" value="ECO:0007669"/>
    <property type="project" value="UniProtKB-UniRule"/>
</dbReference>
<comment type="caution">
    <text evidence="8">The sequence shown here is derived from an EMBL/GenBank/DDBJ whole genome shotgun (WGS) entry which is preliminary data.</text>
</comment>
<evidence type="ECO:0000256" key="2">
    <source>
        <dbReference type="ARBA" id="ARBA00022763"/>
    </source>
</evidence>
<dbReference type="Pfam" id="PF14520">
    <property type="entry name" value="HHH_5"/>
    <property type="match status" value="1"/>
</dbReference>
<dbReference type="GO" id="GO:0000400">
    <property type="term" value="F:four-way junction DNA binding"/>
    <property type="evidence" value="ECO:0007669"/>
    <property type="project" value="UniProtKB-UniRule"/>
</dbReference>
<dbReference type="NCBIfam" id="TIGR00084">
    <property type="entry name" value="ruvA"/>
    <property type="match status" value="1"/>
</dbReference>
<organism evidence="8">
    <name type="scientific">candidate division WS2 bacterium ADurb.Bin280</name>
    <dbReference type="NCBI Taxonomy" id="1852829"/>
    <lineage>
        <taxon>Bacteria</taxon>
        <taxon>candidate division WS2</taxon>
    </lineage>
</organism>
<dbReference type="SUPFAM" id="SSF47781">
    <property type="entry name" value="RuvA domain 2-like"/>
    <property type="match status" value="1"/>
</dbReference>
<evidence type="ECO:0000259" key="7">
    <source>
        <dbReference type="SMART" id="SM00278"/>
    </source>
</evidence>
<name>A0A1V5SE13_9BACT</name>
<dbReference type="InterPro" id="IPR036267">
    <property type="entry name" value="RuvA_C_sf"/>
</dbReference>
<evidence type="ECO:0000256" key="5">
    <source>
        <dbReference type="ARBA" id="ARBA00023204"/>
    </source>
</evidence>
<keyword evidence="2 6" id="KW-0227">DNA damage</keyword>
<keyword evidence="3 6" id="KW-0238">DNA-binding</keyword>
<feature type="region of interest" description="Domain III" evidence="6">
    <location>
        <begin position="141"/>
        <end position="185"/>
    </location>
</feature>
<dbReference type="InterPro" id="IPR013849">
    <property type="entry name" value="DNA_helicase_Holl-junc_RuvA_I"/>
</dbReference>
<comment type="similarity">
    <text evidence="6">Belongs to the RuvA family.</text>
</comment>
<dbReference type="GO" id="GO:0005524">
    <property type="term" value="F:ATP binding"/>
    <property type="evidence" value="ECO:0007669"/>
    <property type="project" value="InterPro"/>
</dbReference>
<comment type="domain">
    <text evidence="6">Has three domains with a flexible linker between the domains II and III and assumes an 'L' shape. Domain III is highly mobile and contacts RuvB.</text>
</comment>
<evidence type="ECO:0000256" key="4">
    <source>
        <dbReference type="ARBA" id="ARBA00023172"/>
    </source>
</evidence>
<comment type="caution">
    <text evidence="6">Lacks conserved residue(s) required for the propagation of feature annotation.</text>
</comment>
<keyword evidence="8" id="KW-0547">Nucleotide-binding</keyword>
<dbReference type="GO" id="GO:0048476">
    <property type="term" value="C:Holliday junction resolvase complex"/>
    <property type="evidence" value="ECO:0007669"/>
    <property type="project" value="UniProtKB-UniRule"/>
</dbReference>
<dbReference type="InterPro" id="IPR000085">
    <property type="entry name" value="RuvA"/>
</dbReference>
<feature type="domain" description="Helix-hairpin-helix DNA-binding motif class 1" evidence="7">
    <location>
        <begin position="72"/>
        <end position="91"/>
    </location>
</feature>
<feature type="domain" description="Helix-hairpin-helix DNA-binding motif class 1" evidence="7">
    <location>
        <begin position="107"/>
        <end position="126"/>
    </location>
</feature>